<sequence length="48" mass="5316">MRLDRQTSLAAFVKHVLKIPDDVVTKSLVSCMELASMLANNEVKRLGS</sequence>
<dbReference type="KEGG" id="psl:Psta_3573"/>
<evidence type="ECO:0000313" key="1">
    <source>
        <dbReference type="EMBL" id="ADB18234.1"/>
    </source>
</evidence>
<protein>
    <submittedName>
        <fullName evidence="1">Uncharacterized protein</fullName>
    </submittedName>
</protein>
<evidence type="ECO:0000313" key="2">
    <source>
        <dbReference type="Proteomes" id="UP000001887"/>
    </source>
</evidence>
<reference evidence="1 2" key="1">
    <citation type="journal article" date="2009" name="Stand. Genomic Sci.">
        <title>Complete genome sequence of Pirellula staleyi type strain (ATCC 27377).</title>
        <authorList>
            <person name="Clum A."/>
            <person name="Tindall B.J."/>
            <person name="Sikorski J."/>
            <person name="Ivanova N."/>
            <person name="Mavrommatis K."/>
            <person name="Lucas S."/>
            <person name="Glavina del Rio T."/>
            <person name="Nolan M."/>
            <person name="Chen F."/>
            <person name="Tice H."/>
            <person name="Pitluck S."/>
            <person name="Cheng J.F."/>
            <person name="Chertkov O."/>
            <person name="Brettin T."/>
            <person name="Han C."/>
            <person name="Detter J.C."/>
            <person name="Kuske C."/>
            <person name="Bruce D."/>
            <person name="Goodwin L."/>
            <person name="Ovchinikova G."/>
            <person name="Pati A."/>
            <person name="Mikhailova N."/>
            <person name="Chen A."/>
            <person name="Palaniappan K."/>
            <person name="Land M."/>
            <person name="Hauser L."/>
            <person name="Chang Y.J."/>
            <person name="Jeffries C.D."/>
            <person name="Chain P."/>
            <person name="Rohde M."/>
            <person name="Goker M."/>
            <person name="Bristow J."/>
            <person name="Eisen J.A."/>
            <person name="Markowitz V."/>
            <person name="Hugenholtz P."/>
            <person name="Kyrpides N.C."/>
            <person name="Klenk H.P."/>
            <person name="Lapidus A."/>
        </authorList>
    </citation>
    <scope>NUCLEOTIDE SEQUENCE [LARGE SCALE GENOMIC DNA]</scope>
    <source>
        <strain evidence="2">ATCC 27377 / DSM 6068 / ICPB 4128</strain>
    </source>
</reference>
<name>D2QZ42_PIRSD</name>
<dbReference type="AlphaFoldDB" id="D2QZ42"/>
<dbReference type="Proteomes" id="UP000001887">
    <property type="component" value="Chromosome"/>
</dbReference>
<organism evidence="1 2">
    <name type="scientific">Pirellula staleyi (strain ATCC 27377 / DSM 6068 / ICPB 4128)</name>
    <name type="common">Pirella staleyi</name>
    <dbReference type="NCBI Taxonomy" id="530564"/>
    <lineage>
        <taxon>Bacteria</taxon>
        <taxon>Pseudomonadati</taxon>
        <taxon>Planctomycetota</taxon>
        <taxon>Planctomycetia</taxon>
        <taxon>Pirellulales</taxon>
        <taxon>Pirellulaceae</taxon>
        <taxon>Pirellula</taxon>
    </lineage>
</organism>
<accession>D2QZ42</accession>
<proteinExistence type="predicted"/>
<dbReference type="HOGENOM" id="CLU_3156122_0_0_0"/>
<gene>
    <name evidence="1" type="ordered locus">Psta_3573</name>
</gene>
<keyword evidence="2" id="KW-1185">Reference proteome</keyword>
<dbReference type="EMBL" id="CP001848">
    <property type="protein sequence ID" value="ADB18234.1"/>
    <property type="molecule type" value="Genomic_DNA"/>
</dbReference>